<gene>
    <name evidence="1" type="ORF">G6Z83_01795</name>
</gene>
<sequence length="53" mass="6288">MNDILKNNINVLSCLDDSKYIFIWENFIFTQPIDPIDNGHSLKKKKFSFKQII</sequence>
<organism evidence="1 2">
    <name type="scientific">Lactobacillus iners</name>
    <dbReference type="NCBI Taxonomy" id="147802"/>
    <lineage>
        <taxon>Bacteria</taxon>
        <taxon>Bacillati</taxon>
        <taxon>Bacillota</taxon>
        <taxon>Bacilli</taxon>
        <taxon>Lactobacillales</taxon>
        <taxon>Lactobacillaceae</taxon>
        <taxon>Lactobacillus</taxon>
    </lineage>
</organism>
<dbReference type="GeneID" id="93221153"/>
<dbReference type="Proteomes" id="UP000501676">
    <property type="component" value="Chromosome"/>
</dbReference>
<dbReference type="AlphaFoldDB" id="A0A6G7B589"/>
<proteinExistence type="predicted"/>
<dbReference type="EMBL" id="CP049228">
    <property type="protein sequence ID" value="QIH23479.1"/>
    <property type="molecule type" value="Genomic_DNA"/>
</dbReference>
<evidence type="ECO:0000313" key="2">
    <source>
        <dbReference type="Proteomes" id="UP000501676"/>
    </source>
</evidence>
<name>A0A6G7B589_9LACO</name>
<protein>
    <submittedName>
        <fullName evidence="1">Uncharacterized protein</fullName>
    </submittedName>
</protein>
<dbReference type="RefSeq" id="WP_006728875.1">
    <property type="nucleotide sequence ID" value="NZ_CP045664.1"/>
</dbReference>
<evidence type="ECO:0000313" key="1">
    <source>
        <dbReference type="EMBL" id="QIH23479.1"/>
    </source>
</evidence>
<accession>A0A6G7B589</accession>
<reference evidence="1 2" key="1">
    <citation type="submission" date="2020-02" db="EMBL/GenBank/DDBJ databases">
        <title>Complete genome sequences of six Lactobacillus iners strains isolated from the human vagina.</title>
        <authorList>
            <person name="France M.T."/>
            <person name="Rutt L."/>
            <person name="Narina S."/>
            <person name="Arbaugh S."/>
            <person name="Humphrys M.S."/>
            <person name="Ma B."/>
            <person name="Hayward M.R."/>
            <person name="Relman D."/>
            <person name="Kwon D.S."/>
            <person name="Ravel J."/>
        </authorList>
    </citation>
    <scope>NUCLEOTIDE SEQUENCE [LARGE SCALE GENOMIC DNA]</scope>
    <source>
        <strain evidence="1 2">C0210C1</strain>
    </source>
</reference>